<reference evidence="10" key="1">
    <citation type="submission" date="2020-05" db="EMBL/GenBank/DDBJ databases">
        <title>Phylogenomic resolution of chytrid fungi.</title>
        <authorList>
            <person name="Stajich J.E."/>
            <person name="Amses K."/>
            <person name="Simmons R."/>
            <person name="Seto K."/>
            <person name="Myers J."/>
            <person name="Bonds A."/>
            <person name="Quandt C.A."/>
            <person name="Barry K."/>
            <person name="Liu P."/>
            <person name="Grigoriev I."/>
            <person name="Longcore J.E."/>
            <person name="James T.Y."/>
        </authorList>
    </citation>
    <scope>NUCLEOTIDE SEQUENCE</scope>
    <source>
        <strain evidence="10">JEL0379</strain>
    </source>
</reference>
<dbReference type="InterPro" id="IPR004000">
    <property type="entry name" value="Actin"/>
</dbReference>
<comment type="caution">
    <text evidence="10">The sequence shown here is derived from an EMBL/GenBank/DDBJ whole genome shotgun (WGS) entry which is preliminary data.</text>
</comment>
<organism evidence="10 11">
    <name type="scientific">Geranomyces variabilis</name>
    <dbReference type="NCBI Taxonomy" id="109894"/>
    <lineage>
        <taxon>Eukaryota</taxon>
        <taxon>Fungi</taxon>
        <taxon>Fungi incertae sedis</taxon>
        <taxon>Chytridiomycota</taxon>
        <taxon>Chytridiomycota incertae sedis</taxon>
        <taxon>Chytridiomycetes</taxon>
        <taxon>Spizellomycetales</taxon>
        <taxon>Powellomycetaceae</taxon>
        <taxon>Geranomyces</taxon>
    </lineage>
</organism>
<comment type="similarity">
    <text evidence="2 8">Belongs to the actin family.</text>
</comment>
<evidence type="ECO:0000256" key="9">
    <source>
        <dbReference type="SAM" id="Coils"/>
    </source>
</evidence>
<keyword evidence="5 9" id="KW-0175">Coiled coil</keyword>
<dbReference type="Pfam" id="PF00022">
    <property type="entry name" value="Actin"/>
    <property type="match status" value="2"/>
</dbReference>
<keyword evidence="3" id="KW-0227">DNA damage</keyword>
<dbReference type="FunFam" id="3.30.420.40:FF:000058">
    <property type="entry name" value="Putative actin-related protein 5"/>
    <property type="match status" value="1"/>
</dbReference>
<evidence type="ECO:0000256" key="7">
    <source>
        <dbReference type="ARBA" id="ARBA00023242"/>
    </source>
</evidence>
<keyword evidence="7" id="KW-0539">Nucleus</keyword>
<comment type="subcellular location">
    <subcellularLocation>
        <location evidence="1">Nucleus</location>
    </subcellularLocation>
</comment>
<evidence type="ECO:0000256" key="1">
    <source>
        <dbReference type="ARBA" id="ARBA00004123"/>
    </source>
</evidence>
<dbReference type="CDD" id="cd10211">
    <property type="entry name" value="ASKHA_NBD_Arp5"/>
    <property type="match status" value="1"/>
</dbReference>
<dbReference type="FunFam" id="3.30.420.40:FF:000048">
    <property type="entry name" value="ARP5 actin-related protein 5 homolog"/>
    <property type="match status" value="1"/>
</dbReference>
<proteinExistence type="inferred from homology"/>
<dbReference type="SUPFAM" id="SSF53067">
    <property type="entry name" value="Actin-like ATPase domain"/>
    <property type="match status" value="2"/>
</dbReference>
<dbReference type="AlphaFoldDB" id="A0AAD5TCS8"/>
<dbReference type="EMBL" id="JADGJQ010000086">
    <property type="protein sequence ID" value="KAJ3171375.1"/>
    <property type="molecule type" value="Genomic_DNA"/>
</dbReference>
<dbReference type="GO" id="GO:0005634">
    <property type="term" value="C:nucleus"/>
    <property type="evidence" value="ECO:0007669"/>
    <property type="project" value="UniProtKB-SubCell"/>
</dbReference>
<keyword evidence="4" id="KW-0805">Transcription regulation</keyword>
<keyword evidence="6" id="KW-0804">Transcription</keyword>
<dbReference type="FunFam" id="3.30.420.40:FF:000122">
    <property type="entry name" value="ARP5 actin-related protein 5 homolog"/>
    <property type="match status" value="1"/>
</dbReference>
<evidence type="ECO:0000256" key="8">
    <source>
        <dbReference type="RuleBase" id="RU000487"/>
    </source>
</evidence>
<dbReference type="PANTHER" id="PTHR11937">
    <property type="entry name" value="ACTIN"/>
    <property type="match status" value="1"/>
</dbReference>
<evidence type="ECO:0000256" key="4">
    <source>
        <dbReference type="ARBA" id="ARBA00023015"/>
    </source>
</evidence>
<protein>
    <submittedName>
        <fullName evidence="10">Nuclear actin-protein involved in chromatin remodeling</fullName>
    </submittedName>
</protein>
<evidence type="ECO:0000256" key="5">
    <source>
        <dbReference type="ARBA" id="ARBA00023054"/>
    </source>
</evidence>
<dbReference type="SMART" id="SM00268">
    <property type="entry name" value="ACTIN"/>
    <property type="match status" value="1"/>
</dbReference>
<accession>A0AAD5TCS8</accession>
<dbReference type="InterPro" id="IPR043129">
    <property type="entry name" value="ATPase_NBD"/>
</dbReference>
<evidence type="ECO:0000256" key="6">
    <source>
        <dbReference type="ARBA" id="ARBA00023163"/>
    </source>
</evidence>
<feature type="coiled-coil region" evidence="9">
    <location>
        <begin position="288"/>
        <end position="330"/>
    </location>
</feature>
<evidence type="ECO:0000313" key="11">
    <source>
        <dbReference type="Proteomes" id="UP001212152"/>
    </source>
</evidence>
<name>A0AAD5TCS8_9FUNG</name>
<evidence type="ECO:0000313" key="10">
    <source>
        <dbReference type="EMBL" id="KAJ3171375.1"/>
    </source>
</evidence>
<dbReference type="GO" id="GO:0006974">
    <property type="term" value="P:DNA damage response"/>
    <property type="evidence" value="ECO:0007669"/>
    <property type="project" value="UniProtKB-KW"/>
</dbReference>
<dbReference type="Gene3D" id="3.30.420.40">
    <property type="match status" value="2"/>
</dbReference>
<evidence type="ECO:0000256" key="3">
    <source>
        <dbReference type="ARBA" id="ARBA00022763"/>
    </source>
</evidence>
<keyword evidence="11" id="KW-1185">Reference proteome</keyword>
<evidence type="ECO:0000256" key="2">
    <source>
        <dbReference type="ARBA" id="ARBA00006752"/>
    </source>
</evidence>
<dbReference type="GO" id="GO:0010604">
    <property type="term" value="P:positive regulation of macromolecule metabolic process"/>
    <property type="evidence" value="ECO:0007669"/>
    <property type="project" value="UniProtKB-ARBA"/>
</dbReference>
<dbReference type="Proteomes" id="UP001212152">
    <property type="component" value="Unassembled WGS sequence"/>
</dbReference>
<gene>
    <name evidence="10" type="primary">ARP5</name>
    <name evidence="10" type="ORF">HDU87_008333</name>
</gene>
<sequence>MTASEAFLLPESQGYPNTPTYAYDCGADTPLVIDNGSHSLRAGWATDSDPRLQFDNIIAKYRGGGKAKQMDAMLVGNDVHIGGLNSNSKSAFEAGVVFNAATLEITLDYVFSKLGIDTDTVAHPILMTETLCNPAYSRRLVSELLFEGYGIPSVVYGVDALFSYYQNNGSFDAGIVVDAGNVATHMIPLYDGRGRLQYAKRLGIGGQYLSDYMLKLLQFKYPTFPHRVTSEQTQGFVQNHTYVSLDYTQELRGLRDPKAVTAQTHVIQFPFTTKVADAIDPAEAALHLQKRKEQGKRLQEQAMRMREEKLIEKEANLASMQELAAEKDKEAGSVFRRHLHAAGFETEAELDSAIKTTELAVKRSRNRMEGIEEPEEKVIPTFPLVDVPDSELTDEQKKDKRRQRLMKAGWDARERTRIAKEEEKKREEALARQDEERRNADPIAWLDENRNKRQILLNRIYARIRRKAKLTDRRSKESQQRMRNIASLAAEEVPIKRKRGGNNEDTFGADDDDWGIYREISKEDDSDEDNDATELAKLDQVLLTHDPEFVPENPFDGGRPFSNTVIYHLAHGTHAVDLTEPAIQSQIHLNVERIRVPELLFQPSIVGLDQAGLVETLDEMLKRFDAGQQAKMVQNIFLTGGTSLLKNMAERIEADIRAVQPFQSTIRVTRAKDPVLDPWRGAAKWASASSPSEFQASGVTRAMYDEMGHDYLIEHSMSNAAVPR</sequence>